<keyword evidence="2" id="KW-1185">Reference proteome</keyword>
<name>A0A8J1U5N2_OWEFU</name>
<reference evidence="1" key="1">
    <citation type="submission" date="2022-03" db="EMBL/GenBank/DDBJ databases">
        <authorList>
            <person name="Martin C."/>
        </authorList>
    </citation>
    <scope>NUCLEOTIDE SEQUENCE</scope>
</reference>
<comment type="caution">
    <text evidence="1">The sequence shown here is derived from an EMBL/GenBank/DDBJ whole genome shotgun (WGS) entry which is preliminary data.</text>
</comment>
<evidence type="ECO:0000313" key="2">
    <source>
        <dbReference type="Proteomes" id="UP000749559"/>
    </source>
</evidence>
<organism evidence="1 2">
    <name type="scientific">Owenia fusiformis</name>
    <name type="common">Polychaete worm</name>
    <dbReference type="NCBI Taxonomy" id="6347"/>
    <lineage>
        <taxon>Eukaryota</taxon>
        <taxon>Metazoa</taxon>
        <taxon>Spiralia</taxon>
        <taxon>Lophotrochozoa</taxon>
        <taxon>Annelida</taxon>
        <taxon>Polychaeta</taxon>
        <taxon>Sedentaria</taxon>
        <taxon>Canalipalpata</taxon>
        <taxon>Sabellida</taxon>
        <taxon>Oweniida</taxon>
        <taxon>Oweniidae</taxon>
        <taxon>Owenia</taxon>
    </lineage>
</organism>
<protein>
    <submittedName>
        <fullName evidence="1">Uncharacterized protein</fullName>
    </submittedName>
</protein>
<gene>
    <name evidence="1" type="ORF">OFUS_LOCUS19620</name>
</gene>
<dbReference type="AlphaFoldDB" id="A0A8J1U5N2"/>
<proteinExistence type="predicted"/>
<accession>A0A8J1U5N2</accession>
<dbReference type="EMBL" id="CAIIXF020000009">
    <property type="protein sequence ID" value="CAH1795023.1"/>
    <property type="molecule type" value="Genomic_DNA"/>
</dbReference>
<sequence length="99" mass="11443">SMLPNPDEQGHYFQGDIDIDPDEVIHRFKHMGKFRNRFNDFYCKYYCWPGGIVPYYFDPNFASLDESYGGLLGAFGKISSAVIEMGTPYDYSSVMHYSN</sequence>
<dbReference type="Proteomes" id="UP000749559">
    <property type="component" value="Unassembled WGS sequence"/>
</dbReference>
<feature type="non-terminal residue" evidence="1">
    <location>
        <position position="1"/>
    </location>
</feature>
<evidence type="ECO:0000313" key="1">
    <source>
        <dbReference type="EMBL" id="CAH1795023.1"/>
    </source>
</evidence>
<feature type="non-terminal residue" evidence="1">
    <location>
        <position position="99"/>
    </location>
</feature>